<sequence>MRAIAAQFSNYLCRRRVTINQQSRNFSSSNSKDEHLLLEHEVERKFGWLSKSIFFGSALYAGYQFFPYMGENLMHQSVSLLRVKDPLFKRMGASRLARFAKDDGSRMKIVELGGGKELINMLSTAKDDRTRKAALNALSQLSQSDEVLASLYRAGAISVIRSAPSSLEDADIEKFKSSLMKRFQDLKYDVSS</sequence>
<dbReference type="InterPro" id="IPR011989">
    <property type="entry name" value="ARM-like"/>
</dbReference>
<dbReference type="PANTHER" id="PTHR47673">
    <property type="entry name" value="ARM REPEAT SUPERFAMILY PROTEIN"/>
    <property type="match status" value="1"/>
</dbReference>
<reference evidence="1" key="1">
    <citation type="submission" date="2008-12" db="EMBL/GenBank/DDBJ databases">
        <title>Medicago truncatula full length cdna cloning project.</title>
        <authorList>
            <person name="Moskal W."/>
            <person name="Chan A."/>
            <person name="Cheung F."/>
            <person name="Xiao Y."/>
            <person name="Town C.D."/>
        </authorList>
    </citation>
    <scope>NUCLEOTIDE SEQUENCE</scope>
</reference>
<dbReference type="EMBL" id="BT147717">
    <property type="protein sequence ID" value="AFK47511.1"/>
    <property type="molecule type" value="mRNA"/>
</dbReference>
<evidence type="ECO:0008006" key="3">
    <source>
        <dbReference type="Google" id="ProtNLM"/>
    </source>
</evidence>
<evidence type="ECO:0000313" key="2">
    <source>
        <dbReference type="EMBL" id="AFK47511.1"/>
    </source>
</evidence>
<organism evidence="1">
    <name type="scientific">Medicago truncatula</name>
    <name type="common">Barrel medic</name>
    <name type="synonym">Medicago tribuloides</name>
    <dbReference type="NCBI Taxonomy" id="3880"/>
    <lineage>
        <taxon>Eukaryota</taxon>
        <taxon>Viridiplantae</taxon>
        <taxon>Streptophyta</taxon>
        <taxon>Embryophyta</taxon>
        <taxon>Tracheophyta</taxon>
        <taxon>Spermatophyta</taxon>
        <taxon>Magnoliopsida</taxon>
        <taxon>eudicotyledons</taxon>
        <taxon>Gunneridae</taxon>
        <taxon>Pentapetalae</taxon>
        <taxon>rosids</taxon>
        <taxon>fabids</taxon>
        <taxon>Fabales</taxon>
        <taxon>Fabaceae</taxon>
        <taxon>Papilionoideae</taxon>
        <taxon>50 kb inversion clade</taxon>
        <taxon>NPAAA clade</taxon>
        <taxon>Hologalegina</taxon>
        <taxon>IRL clade</taxon>
        <taxon>Trifolieae</taxon>
        <taxon>Medicago</taxon>
    </lineage>
</organism>
<dbReference type="AlphaFoldDB" id="B7FGI0"/>
<accession>B7FGI0</accession>
<protein>
    <recommendedName>
        <fullName evidence="3">Armadillo/beta-catenin-like repeat protein</fullName>
    </recommendedName>
</protein>
<dbReference type="PANTHER" id="PTHR47673:SF1">
    <property type="entry name" value="ARM REPEAT SUPERFAMILY PROTEIN"/>
    <property type="match status" value="1"/>
</dbReference>
<evidence type="ECO:0000313" key="1">
    <source>
        <dbReference type="EMBL" id="ACJ83859.1"/>
    </source>
</evidence>
<proteinExistence type="evidence at transcript level"/>
<name>B7FGI0_MEDTR</name>
<reference evidence="2" key="2">
    <citation type="submission" date="2012-05" db="EMBL/GenBank/DDBJ databases">
        <authorList>
            <person name="Krishnakumar V."/>
            <person name="Cheung F."/>
            <person name="Xiao Y."/>
            <person name="Chan A."/>
            <person name="Moskal W.A."/>
            <person name="Town C.D."/>
        </authorList>
    </citation>
    <scope>NUCLEOTIDE SEQUENCE</scope>
</reference>
<dbReference type="EMBL" id="BT051195">
    <property type="protein sequence ID" value="ACJ83859.1"/>
    <property type="molecule type" value="mRNA"/>
</dbReference>
<dbReference type="Gene3D" id="1.25.10.10">
    <property type="entry name" value="Leucine-rich Repeat Variant"/>
    <property type="match status" value="1"/>
</dbReference>
<dbReference type="InterPro" id="IPR016024">
    <property type="entry name" value="ARM-type_fold"/>
</dbReference>
<dbReference type="ExpressionAtlas" id="B7FGI0">
    <property type="expression patterns" value="differential"/>
</dbReference>
<dbReference type="SUPFAM" id="SSF48371">
    <property type="entry name" value="ARM repeat"/>
    <property type="match status" value="1"/>
</dbReference>